<feature type="compositionally biased region" description="Low complexity" evidence="1">
    <location>
        <begin position="651"/>
        <end position="669"/>
    </location>
</feature>
<organism evidence="3 4">
    <name type="scientific">Clunio marinus</name>
    <dbReference type="NCBI Taxonomy" id="568069"/>
    <lineage>
        <taxon>Eukaryota</taxon>
        <taxon>Metazoa</taxon>
        <taxon>Ecdysozoa</taxon>
        <taxon>Arthropoda</taxon>
        <taxon>Hexapoda</taxon>
        <taxon>Insecta</taxon>
        <taxon>Pterygota</taxon>
        <taxon>Neoptera</taxon>
        <taxon>Endopterygota</taxon>
        <taxon>Diptera</taxon>
        <taxon>Nematocera</taxon>
        <taxon>Chironomoidea</taxon>
        <taxon>Chironomidae</taxon>
        <taxon>Clunio</taxon>
    </lineage>
</organism>
<dbReference type="STRING" id="568069.A0A1J1HR52"/>
<feature type="compositionally biased region" description="Polar residues" evidence="1">
    <location>
        <begin position="1240"/>
        <end position="1255"/>
    </location>
</feature>
<evidence type="ECO:0000256" key="1">
    <source>
        <dbReference type="SAM" id="MobiDB-lite"/>
    </source>
</evidence>
<sequence>MELNMNATETLKLKKQNLKRHLELFKEMITKTRSEQSRVKWSKMLKSIEADDTSFREINEIEKEVNFLNLQKKQARRNNFLNVLRKTETSLVPNSNLKDSSDALSNDKNQSMESSSNNQRKFIPLKGNLIHPIRGLNVNKLTISNKRSWSIDSRTEDKTKIIPKFLSTISGQSLLKSPFKIPKVGNQDSNVKTSQNNPTKSNESELKVVNIYETKTDGKSEYAKSFPDYKDLVEDTKKNTKEIDKNSESSSALPLIRVKGPEKLFAQSEWSPDKKPLESPGTSPQDQKSETEGKNLRSKRKEIDNELRRNKELRRLHEDIVKHDMPLNTKRSCTLKRNSGGDDLSMTDDSSQDCQEYRITRKTAADESLTRKSESKSVKEQTSPSTRITRKRAALMETNNHEIEESSMNKKIQKKEESNDIVKNYNLRPCSINIPVVQPEMLKKPIVMKATARKSTSSLLQSELSETKQFFNKTKFPEKEEVEEKEDGDDSIEMKTEPNLKEFKTVWNMGYAISNEDIWYKCFVKHCRISTIQKHKFVDHLDMRHRDITWSGFCHTCEKTILPKKVGNYSLINEFIHMSDAHYSLHNLSIKEPKCPSVKEPCDIDPELMKGIDSILSELLPEDILENSKSNDEKSEKPQIKDPKPPVKSISMTFPTRTSTTTSPSETKSVTISKNIVGRVITLPQNARFIPMGLIKGTKSSSIKPLNIVNKSSAIVYPRMPEASIVKAQHKPNIPVMAEKIGKLEIQRPILIKQNINENKLIVSRNSTSTTLSTGGIKKKNENQDVNYTLEISTPVMASENHEETFDHKPKMTQLPSRPVKTSSAIVEKKVTNDEMKNCSTHPRSISLAIPEVTLNSIVINSQNNFREILCPWLERPTQKAFLTASLMLTSNALAATFKCLGTGCSFYTSSNEVFLQHLGFHMTCTLSDRINFLSCAYCKFTAQKSPEQLIIHIKNEHCFDRFLCSFCFYRSCSDLNVFIHQNTFHKMKKHAIMVTNVEKVRNYPKELERVKKRMTDVVPPIICVFCRNIFYVFKTFLMHLNEHNTTLNTKCTKCGLKTSKGLLLKHLMQCHKFGIYQCVYCRFGTNTVEMIRSHIVNEHGSRLPLYCERSQYKTPPHHNDIYYKPPDSSIESTCLRSVNDYVPPGILHRSSLLLPSLGNIENVGELGNNIVVRSTNDDCDPDSSNRGNRLHITVRPERQTDKTKTIVVRKIGQSTVKPTTSPTKQSNESESYPKKSVGLQIQNVFSLSNDSSPS</sequence>
<proteinExistence type="predicted"/>
<feature type="domain" description="C2H2-type" evidence="2">
    <location>
        <begin position="1050"/>
        <end position="1072"/>
    </location>
</feature>
<feature type="region of interest" description="Disordered" evidence="1">
    <location>
        <begin position="268"/>
        <end position="309"/>
    </location>
</feature>
<protein>
    <submittedName>
        <fullName evidence="3">CLUMA_CG004126, isoform A</fullName>
    </submittedName>
</protein>
<feature type="compositionally biased region" description="Basic and acidic residues" evidence="1">
    <location>
        <begin position="629"/>
        <end position="645"/>
    </location>
</feature>
<accession>A0A1J1HR52</accession>
<feature type="region of interest" description="Disordered" evidence="1">
    <location>
        <begin position="627"/>
        <end position="669"/>
    </location>
</feature>
<feature type="region of interest" description="Disordered" evidence="1">
    <location>
        <begin position="331"/>
        <end position="392"/>
    </location>
</feature>
<feature type="domain" description="C2H2-type" evidence="2">
    <location>
        <begin position="520"/>
        <end position="545"/>
    </location>
</feature>
<dbReference type="EMBL" id="CVRI01000019">
    <property type="protein sequence ID" value="CRK90443.1"/>
    <property type="molecule type" value="Genomic_DNA"/>
</dbReference>
<feature type="compositionally biased region" description="Basic and acidic residues" evidence="1">
    <location>
        <begin position="287"/>
        <end position="309"/>
    </location>
</feature>
<feature type="domain" description="C2H2-type" evidence="2">
    <location>
        <begin position="898"/>
        <end position="922"/>
    </location>
</feature>
<dbReference type="AlphaFoldDB" id="A0A1J1HR52"/>
<evidence type="ECO:0000313" key="4">
    <source>
        <dbReference type="Proteomes" id="UP000183832"/>
    </source>
</evidence>
<dbReference type="SMART" id="SM00355">
    <property type="entry name" value="ZnF_C2H2"/>
    <property type="match status" value="7"/>
</dbReference>
<evidence type="ECO:0000259" key="2">
    <source>
        <dbReference type="SMART" id="SM00355"/>
    </source>
</evidence>
<keyword evidence="4" id="KW-1185">Reference proteome</keyword>
<feature type="domain" description="C2H2-type" evidence="2">
    <location>
        <begin position="1022"/>
        <end position="1044"/>
    </location>
</feature>
<feature type="region of interest" description="Disordered" evidence="1">
    <location>
        <begin position="92"/>
        <end position="120"/>
    </location>
</feature>
<gene>
    <name evidence="3" type="ORF">CLUMA_CG004126</name>
</gene>
<feature type="domain" description="C2H2-type" evidence="2">
    <location>
        <begin position="1077"/>
        <end position="1100"/>
    </location>
</feature>
<dbReference type="InterPro" id="IPR013087">
    <property type="entry name" value="Znf_C2H2_type"/>
</dbReference>
<dbReference type="Proteomes" id="UP000183832">
    <property type="component" value="Unassembled WGS sequence"/>
</dbReference>
<reference evidence="3 4" key="1">
    <citation type="submission" date="2015-04" db="EMBL/GenBank/DDBJ databases">
        <authorList>
            <person name="Syromyatnikov M.Y."/>
            <person name="Popov V.N."/>
        </authorList>
    </citation>
    <scope>NUCLEOTIDE SEQUENCE [LARGE SCALE GENOMIC DNA]</scope>
</reference>
<feature type="domain" description="C2H2-type" evidence="2">
    <location>
        <begin position="963"/>
        <end position="986"/>
    </location>
</feature>
<feature type="region of interest" description="Disordered" evidence="1">
    <location>
        <begin position="1212"/>
        <end position="1255"/>
    </location>
</feature>
<evidence type="ECO:0000313" key="3">
    <source>
        <dbReference type="EMBL" id="CRK90443.1"/>
    </source>
</evidence>
<dbReference type="OrthoDB" id="7740506at2759"/>
<feature type="compositionally biased region" description="Basic and acidic residues" evidence="1">
    <location>
        <begin position="355"/>
        <end position="379"/>
    </location>
</feature>
<feature type="domain" description="C2H2-type" evidence="2">
    <location>
        <begin position="934"/>
        <end position="958"/>
    </location>
</feature>
<name>A0A1J1HR52_9DIPT</name>
<feature type="compositionally biased region" description="Polar residues" evidence="1">
    <location>
        <begin position="1213"/>
        <end position="1231"/>
    </location>
</feature>